<dbReference type="SMART" id="SM00434">
    <property type="entry name" value="TOP4c"/>
    <property type="match status" value="1"/>
</dbReference>
<proteinExistence type="inferred from homology"/>
<evidence type="ECO:0000256" key="6">
    <source>
        <dbReference type="ARBA" id="ARBA00023125"/>
    </source>
</evidence>
<dbReference type="InterPro" id="IPR005743">
    <property type="entry name" value="GyrA"/>
</dbReference>
<comment type="similarity">
    <text evidence="2 8">Belongs to the type II topoisomerase GyrA/ParC subunit family.</text>
</comment>
<dbReference type="CDD" id="cd00187">
    <property type="entry name" value="TOP4c"/>
    <property type="match status" value="1"/>
</dbReference>
<comment type="miscellaneous">
    <text evidence="8">Few gyrases are as efficient as E.coli at forming negative supercoils. Not all organisms have 2 type II topoisomerases; in organisms with a single type II topoisomerase this enzyme also has to decatenate newly replicated chromosomes.</text>
</comment>
<dbReference type="Gene3D" id="2.120.10.90">
    <property type="entry name" value="DNA gyrase/topoisomerase IV, subunit A, C-terminal"/>
    <property type="match status" value="1"/>
</dbReference>
<keyword evidence="6 8" id="KW-0238">DNA-binding</keyword>
<evidence type="ECO:0000256" key="8">
    <source>
        <dbReference type="HAMAP-Rule" id="MF_01897"/>
    </source>
</evidence>
<feature type="region of interest" description="Disordered" evidence="10">
    <location>
        <begin position="1"/>
        <end position="23"/>
    </location>
</feature>
<keyword evidence="5 8" id="KW-0799">Topoisomerase</keyword>
<feature type="domain" description="Topo IIA-type catalytic" evidence="11">
    <location>
        <begin position="46"/>
        <end position="542"/>
    </location>
</feature>
<comment type="catalytic activity">
    <reaction evidence="1 8 9">
        <text>ATP-dependent breakage, passage and rejoining of double-stranded DNA.</text>
        <dbReference type="EC" id="5.6.2.2"/>
    </reaction>
</comment>
<dbReference type="InterPro" id="IPR035516">
    <property type="entry name" value="Gyrase/topoIV_suA_C"/>
</dbReference>
<evidence type="ECO:0000256" key="9">
    <source>
        <dbReference type="PROSITE-ProRule" id="PRU01384"/>
    </source>
</evidence>
<dbReference type="PANTHER" id="PTHR43493:SF5">
    <property type="entry name" value="DNA GYRASE SUBUNIT A, CHLOROPLASTIC_MITOCHONDRIAL"/>
    <property type="match status" value="1"/>
</dbReference>
<dbReference type="NCBIfam" id="NF004043">
    <property type="entry name" value="PRK05560.1"/>
    <property type="match status" value="1"/>
</dbReference>
<dbReference type="Proteomes" id="UP001310692">
    <property type="component" value="Unassembled WGS sequence"/>
</dbReference>
<dbReference type="RefSeq" id="WP_330197218.1">
    <property type="nucleotide sequence ID" value="NZ_JAZDRO010000007.1"/>
</dbReference>
<organism evidence="12 13">
    <name type="scientific">Hyphobacterium marinum</name>
    <dbReference type="NCBI Taxonomy" id="3116574"/>
    <lineage>
        <taxon>Bacteria</taxon>
        <taxon>Pseudomonadati</taxon>
        <taxon>Pseudomonadota</taxon>
        <taxon>Alphaproteobacteria</taxon>
        <taxon>Maricaulales</taxon>
        <taxon>Maricaulaceae</taxon>
        <taxon>Hyphobacterium</taxon>
    </lineage>
</organism>
<dbReference type="InterPro" id="IPR002205">
    <property type="entry name" value="Topo_IIA_dom_A"/>
</dbReference>
<feature type="region of interest" description="Disordered" evidence="10">
    <location>
        <begin position="897"/>
        <end position="921"/>
    </location>
</feature>
<reference evidence="12 13" key="1">
    <citation type="submission" date="2024-01" db="EMBL/GenBank/DDBJ databases">
        <title>Hyphobacterium bacterium isolated from marine sediment.</title>
        <authorList>
            <person name="Zhao S."/>
        </authorList>
    </citation>
    <scope>NUCLEOTIDE SEQUENCE [LARGE SCALE GENOMIC DNA]</scope>
    <source>
        <strain evidence="12 13">Y60-23</strain>
    </source>
</reference>
<dbReference type="PANTHER" id="PTHR43493">
    <property type="entry name" value="DNA GYRASE/TOPOISOMERASE SUBUNIT A"/>
    <property type="match status" value="1"/>
</dbReference>
<dbReference type="SUPFAM" id="SSF101904">
    <property type="entry name" value="GyrA/ParC C-terminal domain-like"/>
    <property type="match status" value="1"/>
</dbReference>
<gene>
    <name evidence="8 12" type="primary">gyrA</name>
    <name evidence="12" type="ORF">V0U35_13270</name>
</gene>
<keyword evidence="13" id="KW-1185">Reference proteome</keyword>
<protein>
    <recommendedName>
        <fullName evidence="8">DNA gyrase subunit A</fullName>
        <ecNumber evidence="8">5.6.2.2</ecNumber>
    </recommendedName>
</protein>
<evidence type="ECO:0000256" key="4">
    <source>
        <dbReference type="ARBA" id="ARBA00022840"/>
    </source>
</evidence>
<comment type="function">
    <text evidence="8">A type II topoisomerase that negatively supercoils closed circular double-stranded (ds) DNA in an ATP-dependent manner to modulate DNA topology and maintain chromosomes in an underwound state. Negative supercoiling favors strand separation, and DNA replication, transcription, recombination and repair, all of which involve strand separation. Also able to catalyze the interconversion of other topological isomers of dsDNA rings, including catenanes and knotted rings. Type II topoisomerases break and join 2 DNA strands simultaneously in an ATP-dependent manner.</text>
</comment>
<dbReference type="InterPro" id="IPR013757">
    <property type="entry name" value="Topo_IIA_A_a_sf"/>
</dbReference>
<evidence type="ECO:0000256" key="1">
    <source>
        <dbReference type="ARBA" id="ARBA00000185"/>
    </source>
</evidence>
<sequence length="921" mass="101095">MSDETDEITGGPGQPDRPDGPTISIEEEMRSSYLDYAMSVIVSRAIPDARDGLKPVHRRILYAMHEGGYTHDKPYRKCANVVGDVMGRYHPHGDSAIYDALVRMAQPFSMSLELIDGQGNFGSVDGDPAAAMRYTECRMDPAAEALLADIEKSTVDFEPTYDSSREEPRVLPARYPNLLVNGAGGIAVGMATNIPPHNLGEIVDATLAIMDNPELTDAELLDIVPGPDFPTGALIVGRAGSRQGLSTGRGSVIMRAKATVETIRKDREAIIVHAIPFQVNKATMIEKIAELVHDKRVEGISDLRDESDRSGMRVVIELKKDANAEVILNQLYRWSQLQTSFGMNMLALVDGRPQQMGLRGFLDVFLRFREEVVARRAKHELMKARDRAHVIVGLALAVANIDEVIALIRAAPNPATAREQLMARDWPAKDVAPLVRLVADPRSMLDDNGNLRLTEEQAKAILDLRLNRLTGLGRDELGNEAQGLSEQIRDLLDILRSRARVLDIIRDELREAKEKFAVPRRTEILDVELEVEDEDLIAREDMVVTVTHGGYVKRTALSDYRAQRRGGKGRSGMSMKDEDFVASLFVASTHAPLLFFSSDGMVYKTKTWRLPLGAPNTRGKALVNMLPLAEGEIITSVMALPEDESEWDKLDVMFATTAGTIRRNKLSDFVQVNRNGKIAMKLEGEDRIVGVRMCTEDDDVLLTTHNGRAIRFRATDVRVFAGRSSIGVRGVKLGKKDHVISMAILRHVENDPAEARAYLKHASAMRRAAGDDAADDAISMEEGDEAALTPERIAELGAAEEFVLTVAADGIGKRSSAYEYRVMNRGGQGVAAHDLSRGVPLSASFPVEDSDQIMAVTDGGQLIRFPVDTVRIAGRATKGVMLLRIGKDENVVSVVRIEDSGEEEPDEAEGDTKVGEDPSES</sequence>
<evidence type="ECO:0000313" key="13">
    <source>
        <dbReference type="Proteomes" id="UP001310692"/>
    </source>
</evidence>
<dbReference type="HAMAP" id="MF_01897">
    <property type="entry name" value="GyrA"/>
    <property type="match status" value="1"/>
</dbReference>
<dbReference type="NCBIfam" id="NF004044">
    <property type="entry name" value="PRK05561.1"/>
    <property type="match status" value="1"/>
</dbReference>
<feature type="compositionally biased region" description="Acidic residues" evidence="10">
    <location>
        <begin position="900"/>
        <end position="909"/>
    </location>
</feature>
<keyword evidence="3 8" id="KW-0547">Nucleotide-binding</keyword>
<keyword evidence="8" id="KW-0963">Cytoplasm</keyword>
<dbReference type="Gene3D" id="3.30.1360.40">
    <property type="match status" value="1"/>
</dbReference>
<dbReference type="EC" id="5.6.2.2" evidence="8"/>
<dbReference type="Pfam" id="PF03989">
    <property type="entry name" value="DNA_gyraseA_C"/>
    <property type="match status" value="6"/>
</dbReference>
<dbReference type="InterPro" id="IPR006691">
    <property type="entry name" value="GyrA/parC_rep"/>
</dbReference>
<dbReference type="NCBIfam" id="TIGR01063">
    <property type="entry name" value="gyrA"/>
    <property type="match status" value="1"/>
</dbReference>
<keyword evidence="7 8" id="KW-0413">Isomerase</keyword>
<evidence type="ECO:0000256" key="10">
    <source>
        <dbReference type="SAM" id="MobiDB-lite"/>
    </source>
</evidence>
<feature type="short sequence motif" description="GyrA-box" evidence="8">
    <location>
        <begin position="563"/>
        <end position="569"/>
    </location>
</feature>
<dbReference type="InterPro" id="IPR013760">
    <property type="entry name" value="Topo_IIA-like_dom_sf"/>
</dbReference>
<dbReference type="SUPFAM" id="SSF56719">
    <property type="entry name" value="Type II DNA topoisomerase"/>
    <property type="match status" value="1"/>
</dbReference>
<comment type="subunit">
    <text evidence="8">Heterotetramer, composed of two GyrA and two GyrB chains. In the heterotetramer, GyrA contains the active site tyrosine that forms a transient covalent intermediate with DNA, while GyrB binds cofactors and catalyzes ATP hydrolysis.</text>
</comment>
<dbReference type="GO" id="GO:0003918">
    <property type="term" value="F:DNA topoisomerase type II (double strand cut, ATP-hydrolyzing) activity"/>
    <property type="evidence" value="ECO:0007669"/>
    <property type="project" value="UniProtKB-EC"/>
</dbReference>
<feature type="compositionally biased region" description="Basic and acidic residues" evidence="10">
    <location>
        <begin position="910"/>
        <end position="921"/>
    </location>
</feature>
<dbReference type="Pfam" id="PF00521">
    <property type="entry name" value="DNA_topoisoIV"/>
    <property type="match status" value="1"/>
</dbReference>
<name>A0ABU7M1E7_9PROT</name>
<evidence type="ECO:0000256" key="7">
    <source>
        <dbReference type="ARBA" id="ARBA00023235"/>
    </source>
</evidence>
<dbReference type="Gene3D" id="3.90.199.10">
    <property type="entry name" value="Topoisomerase II, domain 5"/>
    <property type="match status" value="1"/>
</dbReference>
<comment type="subcellular location">
    <subcellularLocation>
        <location evidence="8">Cytoplasm</location>
    </subcellularLocation>
</comment>
<dbReference type="Gene3D" id="1.10.268.10">
    <property type="entry name" value="Topoisomerase, domain 3"/>
    <property type="match status" value="1"/>
</dbReference>
<dbReference type="EMBL" id="JAZDRO010000007">
    <property type="protein sequence ID" value="MEE2567649.1"/>
    <property type="molecule type" value="Genomic_DNA"/>
</dbReference>
<evidence type="ECO:0000259" key="11">
    <source>
        <dbReference type="PROSITE" id="PS52040"/>
    </source>
</evidence>
<evidence type="ECO:0000313" key="12">
    <source>
        <dbReference type="EMBL" id="MEE2567649.1"/>
    </source>
</evidence>
<evidence type="ECO:0000256" key="2">
    <source>
        <dbReference type="ARBA" id="ARBA00008263"/>
    </source>
</evidence>
<comment type="caution">
    <text evidence="12">The sequence shown here is derived from an EMBL/GenBank/DDBJ whole genome shotgun (WGS) entry which is preliminary data.</text>
</comment>
<dbReference type="InterPro" id="IPR013758">
    <property type="entry name" value="Topo_IIA_A/C_ab"/>
</dbReference>
<evidence type="ECO:0000256" key="3">
    <source>
        <dbReference type="ARBA" id="ARBA00022741"/>
    </source>
</evidence>
<accession>A0ABU7M1E7</accession>
<dbReference type="InterPro" id="IPR050220">
    <property type="entry name" value="Type_II_DNA_Topoisomerases"/>
</dbReference>
<evidence type="ECO:0000256" key="5">
    <source>
        <dbReference type="ARBA" id="ARBA00023029"/>
    </source>
</evidence>
<feature type="active site" description="O-(5'-phospho-DNA)-tyrosine intermediate" evidence="8 9">
    <location>
        <position position="134"/>
    </location>
</feature>
<keyword evidence="4 8" id="KW-0067">ATP-binding</keyword>
<dbReference type="PROSITE" id="PS52040">
    <property type="entry name" value="TOPO_IIA"/>
    <property type="match status" value="1"/>
</dbReference>